<dbReference type="SUPFAM" id="SSF50978">
    <property type="entry name" value="WD40 repeat-like"/>
    <property type="match status" value="1"/>
</dbReference>
<dbReference type="InterPro" id="IPR001680">
    <property type="entry name" value="WD40_rpt"/>
</dbReference>
<feature type="region of interest" description="Disordered" evidence="6">
    <location>
        <begin position="1"/>
        <end position="98"/>
    </location>
</feature>
<protein>
    <submittedName>
        <fullName evidence="7">Uncharacterized protein</fullName>
    </submittedName>
</protein>
<keyword evidence="8" id="KW-1185">Reference proteome</keyword>
<dbReference type="InterPro" id="IPR015943">
    <property type="entry name" value="WD40/YVTN_repeat-like_dom_sf"/>
</dbReference>
<evidence type="ECO:0000256" key="3">
    <source>
        <dbReference type="ARBA" id="ARBA00022737"/>
    </source>
</evidence>
<evidence type="ECO:0000313" key="7">
    <source>
        <dbReference type="EMBL" id="QPG74184.1"/>
    </source>
</evidence>
<evidence type="ECO:0000256" key="1">
    <source>
        <dbReference type="ARBA" id="ARBA00004123"/>
    </source>
</evidence>
<organism evidence="7 8">
    <name type="scientific">Eeniella nana</name>
    <name type="common">Yeast</name>
    <name type="synonym">Brettanomyces nanus</name>
    <dbReference type="NCBI Taxonomy" id="13502"/>
    <lineage>
        <taxon>Eukaryota</taxon>
        <taxon>Fungi</taxon>
        <taxon>Dikarya</taxon>
        <taxon>Ascomycota</taxon>
        <taxon>Saccharomycotina</taxon>
        <taxon>Pichiomycetes</taxon>
        <taxon>Pichiales</taxon>
        <taxon>Pichiaceae</taxon>
        <taxon>Brettanomyces</taxon>
    </lineage>
</organism>
<evidence type="ECO:0000256" key="5">
    <source>
        <dbReference type="PROSITE-ProRule" id="PRU00221"/>
    </source>
</evidence>
<keyword evidence="2 5" id="KW-0853">WD repeat</keyword>
<feature type="repeat" description="WD" evidence="5">
    <location>
        <begin position="234"/>
        <end position="266"/>
    </location>
</feature>
<dbReference type="GO" id="GO:0032040">
    <property type="term" value="C:small-subunit processome"/>
    <property type="evidence" value="ECO:0007669"/>
    <property type="project" value="TreeGrafter"/>
</dbReference>
<keyword evidence="4" id="KW-0539">Nucleus</keyword>
<dbReference type="PROSITE" id="PS50294">
    <property type="entry name" value="WD_REPEATS_REGION"/>
    <property type="match status" value="1"/>
</dbReference>
<sequence length="572" mass="65211">MVTDSFFTDPSAKRKRKNRATSTVRNRSDKKRRINHRKNNENDNDNNDNRKEDAESEDLDDEVGADIFEEDSEEEDNREEDEEEAERKQKEEEEKAESVVDKRRRLAKEYLADLKRGLEEGQDNGITGDYAFDAKDLDEEIISSRLQRDVAEEKGYVYKFFGNRMNLDDAHITVRRVSNMGLTSISVRYPYLYTTSKDIELAKWDIRDSTKKPKKVKYARGGVKYTEVSKDSLENGHCDEIYACAVSPDGKYVVTGGKDKRLIVWSGENLACLKVLPTNSKKGEVYGLAFRRKSDQLYVACGDLKIRTYSVDQQAQLETLYGHQDLVEDISALGQERCVTVGSRDRTAMLWKIPDETRLTFRGGDSIEKFQQLMRKQERDLGKNAGDAIPPFIVEGSIDCVAMVDDSHFVTGSDNGNVSLWSTSKKKPIFTVRQAHGMQPKIKAVDVSAERDVNIAEQQVPKQLPFWITSIHAIPFSDIFVSGSWNGVLKVWKLAEDLRSFELLGDLNRAKGVVTRIDSYEDEENHSVRIYASLSKEHRLGRWIKPLEGSRNAIYSATIEVKQQAAIRKEKS</sequence>
<accession>A0A875S4L7</accession>
<proteinExistence type="predicted"/>
<comment type="subcellular location">
    <subcellularLocation>
        <location evidence="1">Nucleus</location>
    </subcellularLocation>
</comment>
<dbReference type="GO" id="GO:0034511">
    <property type="term" value="F:U3 snoRNA binding"/>
    <property type="evidence" value="ECO:0007669"/>
    <property type="project" value="InterPro"/>
</dbReference>
<dbReference type="PROSITE" id="PS50082">
    <property type="entry name" value="WD_REPEATS_2"/>
    <property type="match status" value="2"/>
</dbReference>
<keyword evidence="3" id="KW-0677">Repeat</keyword>
<gene>
    <name evidence="7" type="ORF">FOA43_001508</name>
</gene>
<feature type="repeat" description="WD" evidence="5">
    <location>
        <begin position="320"/>
        <end position="361"/>
    </location>
</feature>
<evidence type="ECO:0000256" key="2">
    <source>
        <dbReference type="ARBA" id="ARBA00022574"/>
    </source>
</evidence>
<dbReference type="PANTHER" id="PTHR19865:SF0">
    <property type="entry name" value="U3 SMALL NUCLEOLAR RNA-INTERACTING PROTEIN 2"/>
    <property type="match status" value="1"/>
</dbReference>
<feature type="compositionally biased region" description="Acidic residues" evidence="6">
    <location>
        <begin position="54"/>
        <end position="84"/>
    </location>
</feature>
<dbReference type="Gene3D" id="2.130.10.10">
    <property type="entry name" value="YVTN repeat-like/Quinoprotein amine dehydrogenase"/>
    <property type="match status" value="1"/>
</dbReference>
<dbReference type="InterPro" id="IPR036322">
    <property type="entry name" value="WD40_repeat_dom_sf"/>
</dbReference>
<name>A0A875S4L7_EENNA</name>
<dbReference type="Proteomes" id="UP000662931">
    <property type="component" value="Chromosome 1"/>
</dbReference>
<reference evidence="7" key="1">
    <citation type="submission" date="2020-10" db="EMBL/GenBank/DDBJ databases">
        <authorList>
            <person name="Roach M.J.R."/>
        </authorList>
    </citation>
    <scope>NUCLEOTIDE SEQUENCE</scope>
    <source>
        <strain evidence="7">CBS 1945</strain>
    </source>
</reference>
<dbReference type="Pfam" id="PF00400">
    <property type="entry name" value="WD40"/>
    <property type="match status" value="4"/>
</dbReference>
<evidence type="ECO:0000256" key="4">
    <source>
        <dbReference type="ARBA" id="ARBA00023242"/>
    </source>
</evidence>
<dbReference type="FunFam" id="2.130.10.10:FF:000644">
    <property type="entry name" value="Rrp9p"/>
    <property type="match status" value="1"/>
</dbReference>
<feature type="compositionally biased region" description="Basic and acidic residues" evidence="6">
    <location>
        <begin position="85"/>
        <end position="98"/>
    </location>
</feature>
<dbReference type="OrthoDB" id="189968at2759"/>
<dbReference type="SMART" id="SM00320">
    <property type="entry name" value="WD40"/>
    <property type="match status" value="5"/>
</dbReference>
<feature type="compositionally biased region" description="Basic residues" evidence="6">
    <location>
        <begin position="28"/>
        <end position="37"/>
    </location>
</feature>
<dbReference type="InterPro" id="IPR039241">
    <property type="entry name" value="Rrp9-like"/>
</dbReference>
<evidence type="ECO:0000313" key="8">
    <source>
        <dbReference type="Proteomes" id="UP000662931"/>
    </source>
</evidence>
<evidence type="ECO:0000256" key="6">
    <source>
        <dbReference type="SAM" id="MobiDB-lite"/>
    </source>
</evidence>
<dbReference type="KEGG" id="bnn:FOA43_001508"/>
<dbReference type="RefSeq" id="XP_038777749.1">
    <property type="nucleotide sequence ID" value="XM_038921821.1"/>
</dbReference>
<dbReference type="AlphaFoldDB" id="A0A875S4L7"/>
<dbReference type="EMBL" id="CP064812">
    <property type="protein sequence ID" value="QPG74184.1"/>
    <property type="molecule type" value="Genomic_DNA"/>
</dbReference>
<dbReference type="PANTHER" id="PTHR19865">
    <property type="entry name" value="U3 SMALL NUCLEOLAR RNA INTERACTING PROTEIN 2"/>
    <property type="match status" value="1"/>
</dbReference>
<dbReference type="GeneID" id="62194909"/>